<dbReference type="EMBL" id="QGKX02001347">
    <property type="protein sequence ID" value="KAF3523909.1"/>
    <property type="molecule type" value="Genomic_DNA"/>
</dbReference>
<gene>
    <name evidence="1" type="ORF">F2Q69_00049000</name>
</gene>
<protein>
    <submittedName>
        <fullName evidence="1">Uncharacterized protein</fullName>
    </submittedName>
</protein>
<dbReference type="AlphaFoldDB" id="A0A8S9PSR0"/>
<name>A0A8S9PSR0_BRACR</name>
<evidence type="ECO:0000313" key="2">
    <source>
        <dbReference type="Proteomes" id="UP000712600"/>
    </source>
</evidence>
<sequence length="163" mass="18179">MSLFGCVDGLSIRSCFDLPTTPCYKFLHGHLSSLFSTYSAIVEWFRQLFVWVTLELSIYIALARSSAVCSSLTGSIPGVGVTFVYLSSWWDLPPIECSFLCMVQCVVLRVTLDAIFEEAYEVVVVRFHIVPFCDRYDHSISYVIVAVVCLALSSPFVSSFDGV</sequence>
<reference evidence="1" key="1">
    <citation type="submission" date="2019-12" db="EMBL/GenBank/DDBJ databases">
        <title>Genome sequencing and annotation of Brassica cretica.</title>
        <authorList>
            <person name="Studholme D.J."/>
            <person name="Sarris P."/>
        </authorList>
    </citation>
    <scope>NUCLEOTIDE SEQUENCE</scope>
    <source>
        <strain evidence="1">PFS-109/04</strain>
        <tissue evidence="1">Leaf</tissue>
    </source>
</reference>
<evidence type="ECO:0000313" key="1">
    <source>
        <dbReference type="EMBL" id="KAF3523909.1"/>
    </source>
</evidence>
<comment type="caution">
    <text evidence="1">The sequence shown here is derived from an EMBL/GenBank/DDBJ whole genome shotgun (WGS) entry which is preliminary data.</text>
</comment>
<organism evidence="1 2">
    <name type="scientific">Brassica cretica</name>
    <name type="common">Mustard</name>
    <dbReference type="NCBI Taxonomy" id="69181"/>
    <lineage>
        <taxon>Eukaryota</taxon>
        <taxon>Viridiplantae</taxon>
        <taxon>Streptophyta</taxon>
        <taxon>Embryophyta</taxon>
        <taxon>Tracheophyta</taxon>
        <taxon>Spermatophyta</taxon>
        <taxon>Magnoliopsida</taxon>
        <taxon>eudicotyledons</taxon>
        <taxon>Gunneridae</taxon>
        <taxon>Pentapetalae</taxon>
        <taxon>rosids</taxon>
        <taxon>malvids</taxon>
        <taxon>Brassicales</taxon>
        <taxon>Brassicaceae</taxon>
        <taxon>Brassiceae</taxon>
        <taxon>Brassica</taxon>
    </lineage>
</organism>
<dbReference type="Proteomes" id="UP000712600">
    <property type="component" value="Unassembled WGS sequence"/>
</dbReference>
<accession>A0A8S9PSR0</accession>
<proteinExistence type="predicted"/>